<protein>
    <recommendedName>
        <fullName evidence="9">Amino acid permease/ SLC12A domain-containing protein</fullName>
    </recommendedName>
</protein>
<feature type="transmembrane region" description="Helical" evidence="6">
    <location>
        <begin position="280"/>
        <end position="302"/>
    </location>
</feature>
<comment type="caution">
    <text evidence="7">The sequence shown here is derived from an EMBL/GenBank/DDBJ whole genome shotgun (WGS) entry which is preliminary data.</text>
</comment>
<evidence type="ECO:0000313" key="8">
    <source>
        <dbReference type="Proteomes" id="UP000740926"/>
    </source>
</evidence>
<dbReference type="EMBL" id="JAANIU010000106">
    <property type="protein sequence ID" value="KAG1575163.1"/>
    <property type="molecule type" value="Genomic_DNA"/>
</dbReference>
<dbReference type="GO" id="GO:0022857">
    <property type="term" value="F:transmembrane transporter activity"/>
    <property type="evidence" value="ECO:0007669"/>
    <property type="project" value="InterPro"/>
</dbReference>
<evidence type="ECO:0000256" key="3">
    <source>
        <dbReference type="ARBA" id="ARBA00022692"/>
    </source>
</evidence>
<dbReference type="AlphaFoldDB" id="A0A9P6ZDJ1"/>
<evidence type="ECO:0000256" key="2">
    <source>
        <dbReference type="ARBA" id="ARBA00022448"/>
    </source>
</evidence>
<organism evidence="7 8">
    <name type="scientific">Rhizopus delemar</name>
    <dbReference type="NCBI Taxonomy" id="936053"/>
    <lineage>
        <taxon>Eukaryota</taxon>
        <taxon>Fungi</taxon>
        <taxon>Fungi incertae sedis</taxon>
        <taxon>Mucoromycota</taxon>
        <taxon>Mucoromycotina</taxon>
        <taxon>Mucoromycetes</taxon>
        <taxon>Mucorales</taxon>
        <taxon>Mucorineae</taxon>
        <taxon>Rhizopodaceae</taxon>
        <taxon>Rhizopus</taxon>
    </lineage>
</organism>
<reference evidence="7 8" key="1">
    <citation type="journal article" date="2020" name="Microb. Genom.">
        <title>Genetic diversity of clinical and environmental Mucorales isolates obtained from an investigation of mucormycosis cases among solid organ transplant recipients.</title>
        <authorList>
            <person name="Nguyen M.H."/>
            <person name="Kaul D."/>
            <person name="Muto C."/>
            <person name="Cheng S.J."/>
            <person name="Richter R.A."/>
            <person name="Bruno V.M."/>
            <person name="Liu G."/>
            <person name="Beyhan S."/>
            <person name="Sundermann A.J."/>
            <person name="Mounaud S."/>
            <person name="Pasculle A.W."/>
            <person name="Nierman W.C."/>
            <person name="Driscoll E."/>
            <person name="Cumbie R."/>
            <person name="Clancy C.J."/>
            <person name="Dupont C.L."/>
        </authorList>
    </citation>
    <scope>NUCLEOTIDE SEQUENCE [LARGE SCALE GENOMIC DNA]</scope>
    <source>
        <strain evidence="7 8">GL24</strain>
    </source>
</reference>
<name>A0A9P6ZDJ1_9FUNG</name>
<feature type="transmembrane region" description="Helical" evidence="6">
    <location>
        <begin position="445"/>
        <end position="468"/>
    </location>
</feature>
<keyword evidence="8" id="KW-1185">Reference proteome</keyword>
<sequence>MMSEQTKNWEIEKVDIQSVDPSDLDYDAQRLHDLGYKQEFKREISLFVQAGFSFTTMAVLPNWLVNFGTSMNAGGPSSMFWGWIVVVPFVICIALSMAEIVSAYPLAGGVYSWSFLLSNKQWGPFMAWINGYAYLIGLVTANITLAWTSAEFIFDVANVLNTKQIDSAGANVGLYCGIIIAATMYNLLGMKFSSYLNKFLVFWVGIGSIIIICTIPAMAPTHKSASWVFTQFTNNTGYENQGLVFLLGLLQAGWTLVGYECGIQIVEGTKRADVTAPRGILICVISAIIQGFMLIISMLFSIQDFDELVNSESPLVTFILRATNVSITAFFLVILLVTQFASLCNSILATSHIFWAMARDGCLPFSSYLYKLNNSSIPVRCLFLQLIISIVIMMPTFGSIVYWQAIMSASVICINVSYGIPLLCRIIWARNTFSKGPFNLGRFGLIINVISCIWICFFGVILCIPSVSPVAADTMNWASVMIVGIMGFSVVFWITNGRKYYKGPIHTTED</sequence>
<feature type="transmembrane region" description="Helical" evidence="6">
    <location>
        <begin position="168"/>
        <end position="188"/>
    </location>
</feature>
<feature type="transmembrane region" description="Helical" evidence="6">
    <location>
        <begin position="241"/>
        <end position="259"/>
    </location>
</feature>
<evidence type="ECO:0000256" key="1">
    <source>
        <dbReference type="ARBA" id="ARBA00004141"/>
    </source>
</evidence>
<evidence type="ECO:0000256" key="4">
    <source>
        <dbReference type="ARBA" id="ARBA00022989"/>
    </source>
</evidence>
<evidence type="ECO:0008006" key="9">
    <source>
        <dbReference type="Google" id="ProtNLM"/>
    </source>
</evidence>
<feature type="transmembrane region" description="Helical" evidence="6">
    <location>
        <begin position="377"/>
        <end position="394"/>
    </location>
</feature>
<gene>
    <name evidence="7" type="ORF">G6F50_001332</name>
</gene>
<proteinExistence type="predicted"/>
<feature type="transmembrane region" description="Helical" evidence="6">
    <location>
        <begin position="125"/>
        <end position="148"/>
    </location>
</feature>
<comment type="subcellular location">
    <subcellularLocation>
        <location evidence="1">Membrane</location>
        <topology evidence="1">Multi-pass membrane protein</topology>
    </subcellularLocation>
</comment>
<feature type="transmembrane region" description="Helical" evidence="6">
    <location>
        <begin position="400"/>
        <end position="424"/>
    </location>
</feature>
<feature type="transmembrane region" description="Helical" evidence="6">
    <location>
        <begin position="46"/>
        <end position="65"/>
    </location>
</feature>
<keyword evidence="2" id="KW-0813">Transport</keyword>
<dbReference type="PIRSF" id="PIRSF006060">
    <property type="entry name" value="AA_transporter"/>
    <property type="match status" value="1"/>
</dbReference>
<keyword evidence="3 6" id="KW-0812">Transmembrane</keyword>
<evidence type="ECO:0000256" key="6">
    <source>
        <dbReference type="SAM" id="Phobius"/>
    </source>
</evidence>
<dbReference type="PANTHER" id="PTHR45649:SF26">
    <property type="entry name" value="OS04G0435100 PROTEIN"/>
    <property type="match status" value="1"/>
</dbReference>
<dbReference type="Gene3D" id="1.20.1740.10">
    <property type="entry name" value="Amino acid/polyamine transporter I"/>
    <property type="match status" value="1"/>
</dbReference>
<dbReference type="Proteomes" id="UP000740926">
    <property type="component" value="Unassembled WGS sequence"/>
</dbReference>
<keyword evidence="5 6" id="KW-0472">Membrane</keyword>
<dbReference type="GO" id="GO:0016020">
    <property type="term" value="C:membrane"/>
    <property type="evidence" value="ECO:0007669"/>
    <property type="project" value="UniProtKB-SubCell"/>
</dbReference>
<feature type="transmembrane region" description="Helical" evidence="6">
    <location>
        <begin position="329"/>
        <end position="356"/>
    </location>
</feature>
<accession>A0A9P6ZDJ1</accession>
<feature type="transmembrane region" description="Helical" evidence="6">
    <location>
        <begin position="200"/>
        <end position="221"/>
    </location>
</feature>
<dbReference type="Pfam" id="PF13520">
    <property type="entry name" value="AA_permease_2"/>
    <property type="match status" value="1"/>
</dbReference>
<dbReference type="PANTHER" id="PTHR45649">
    <property type="entry name" value="AMINO-ACID PERMEASE BAT1"/>
    <property type="match status" value="1"/>
</dbReference>
<evidence type="ECO:0000313" key="7">
    <source>
        <dbReference type="EMBL" id="KAG1575163.1"/>
    </source>
</evidence>
<evidence type="ECO:0000256" key="5">
    <source>
        <dbReference type="ARBA" id="ARBA00023136"/>
    </source>
</evidence>
<feature type="transmembrane region" description="Helical" evidence="6">
    <location>
        <begin position="80"/>
        <end position="104"/>
    </location>
</feature>
<keyword evidence="4 6" id="KW-1133">Transmembrane helix</keyword>
<dbReference type="InterPro" id="IPR002293">
    <property type="entry name" value="AA/rel_permease1"/>
</dbReference>
<feature type="transmembrane region" description="Helical" evidence="6">
    <location>
        <begin position="474"/>
        <end position="494"/>
    </location>
</feature>